<evidence type="ECO:0000313" key="1">
    <source>
        <dbReference type="EMBL" id="CCA26706.1"/>
    </source>
</evidence>
<name>F0WYZ2_9STRA</name>
<accession>F0WYZ2</accession>
<sequence>MSCFGWEELVCFPYAHVKQRVCVWSVISSELKHPGVKNLALDFGMDGVIKSLSESLFPKAFTINGMILREKHAFLEFVQRNHTSRRHFDANSRRKLRNRFHDRVDNYVLMKGRSVPLL</sequence>
<dbReference type="AlphaFoldDB" id="F0WYZ2"/>
<protein>
    <submittedName>
        <fullName evidence="1">AlNc14C404G11402 protein</fullName>
    </submittedName>
</protein>
<gene>
    <name evidence="1" type="primary">AlNc14C404G11402</name>
    <name evidence="1" type="ORF">ALNC14_128500</name>
</gene>
<reference evidence="1" key="1">
    <citation type="journal article" date="2011" name="PLoS Biol.">
        <title>Gene gain and loss during evolution of obligate parasitism in the white rust pathogen of Arabidopsis thaliana.</title>
        <authorList>
            <person name="Kemen E."/>
            <person name="Gardiner A."/>
            <person name="Schultz-Larsen T."/>
            <person name="Kemen A.C."/>
            <person name="Balmuth A.L."/>
            <person name="Robert-Seilaniantz A."/>
            <person name="Bailey K."/>
            <person name="Holub E."/>
            <person name="Studholme D.J."/>
            <person name="Maclean D."/>
            <person name="Jones J.D."/>
        </authorList>
    </citation>
    <scope>NUCLEOTIDE SEQUENCE</scope>
</reference>
<dbReference type="EMBL" id="FR824447">
    <property type="protein sequence ID" value="CCA26706.1"/>
    <property type="molecule type" value="Genomic_DNA"/>
</dbReference>
<organism evidence="1">
    <name type="scientific">Albugo laibachii Nc14</name>
    <dbReference type="NCBI Taxonomy" id="890382"/>
    <lineage>
        <taxon>Eukaryota</taxon>
        <taxon>Sar</taxon>
        <taxon>Stramenopiles</taxon>
        <taxon>Oomycota</taxon>
        <taxon>Peronosporomycetes</taxon>
        <taxon>Albuginales</taxon>
        <taxon>Albuginaceae</taxon>
        <taxon>Albugo</taxon>
    </lineage>
</organism>
<dbReference type="HOGENOM" id="CLU_2138164_0_0_1"/>
<proteinExistence type="predicted"/>
<reference evidence="1" key="2">
    <citation type="submission" date="2011-02" db="EMBL/GenBank/DDBJ databases">
        <authorList>
            <person name="MacLean D."/>
        </authorList>
    </citation>
    <scope>NUCLEOTIDE SEQUENCE</scope>
</reference>